<dbReference type="AlphaFoldDB" id="A0A7L4YQQ8"/>
<evidence type="ECO:0000313" key="2">
    <source>
        <dbReference type="Proteomes" id="UP000463857"/>
    </source>
</evidence>
<sequence length="53" mass="5695">MNLKKIIGLLLIAFVIFYVLSFPEESSQIIKSTVGALGDAAGNFATFVKSIFA</sequence>
<dbReference type="KEGG" id="eke:EK0264_15655"/>
<evidence type="ECO:0000313" key="1">
    <source>
        <dbReference type="EMBL" id="QHC01585.1"/>
    </source>
</evidence>
<keyword evidence="2" id="KW-1185">Reference proteome</keyword>
<accession>A0A7L4YQQ8</accession>
<reference evidence="1 2" key="1">
    <citation type="journal article" date="2018" name="Int. J. Syst. Evol. Microbiol.">
        <title>Epidermidibacterium keratini gen. nov., sp. nov., a member of the family Sporichthyaceae, isolated from keratin epidermis.</title>
        <authorList>
            <person name="Lee D.G."/>
            <person name="Trujillo M.E."/>
            <person name="Kang S."/>
            <person name="Nam J.J."/>
            <person name="Kim Y.J."/>
        </authorList>
    </citation>
    <scope>NUCLEOTIDE SEQUENCE [LARGE SCALE GENOMIC DNA]</scope>
    <source>
        <strain evidence="1 2">EPI-7</strain>
    </source>
</reference>
<dbReference type="EMBL" id="CP047156">
    <property type="protein sequence ID" value="QHC01585.1"/>
    <property type="molecule type" value="Genomic_DNA"/>
</dbReference>
<protein>
    <submittedName>
        <fullName evidence="1">Uncharacterized protein</fullName>
    </submittedName>
</protein>
<dbReference type="Proteomes" id="UP000463857">
    <property type="component" value="Chromosome"/>
</dbReference>
<proteinExistence type="predicted"/>
<name>A0A7L4YQQ8_9ACTN</name>
<dbReference type="RefSeq" id="WP_159546720.1">
    <property type="nucleotide sequence ID" value="NZ_CP047156.1"/>
</dbReference>
<dbReference type="InParanoid" id="A0A7L4YQQ8"/>
<gene>
    <name evidence="1" type="ORF">EK0264_15655</name>
</gene>
<organism evidence="1 2">
    <name type="scientific">Epidermidibacterium keratini</name>
    <dbReference type="NCBI Taxonomy" id="1891644"/>
    <lineage>
        <taxon>Bacteria</taxon>
        <taxon>Bacillati</taxon>
        <taxon>Actinomycetota</taxon>
        <taxon>Actinomycetes</taxon>
        <taxon>Sporichthyales</taxon>
        <taxon>Sporichthyaceae</taxon>
        <taxon>Epidermidibacterium</taxon>
    </lineage>
</organism>